<keyword evidence="3" id="KW-1185">Reference proteome</keyword>
<sequence length="97" mass="11201">MNLEEPGRFHILVLFIVPVMFTISLISSFGYHCYFVSVNRSTLESFRPPIFRTGPNKDGFSLRRKANFTEIFGWNKSKWFLPVHSSLGNGVIFPTRT</sequence>
<accession>A0A8X6Y7S8</accession>
<organism evidence="2 3">
    <name type="scientific">Trichonephila inaurata madagascariensis</name>
    <dbReference type="NCBI Taxonomy" id="2747483"/>
    <lineage>
        <taxon>Eukaryota</taxon>
        <taxon>Metazoa</taxon>
        <taxon>Ecdysozoa</taxon>
        <taxon>Arthropoda</taxon>
        <taxon>Chelicerata</taxon>
        <taxon>Arachnida</taxon>
        <taxon>Araneae</taxon>
        <taxon>Araneomorphae</taxon>
        <taxon>Entelegynae</taxon>
        <taxon>Araneoidea</taxon>
        <taxon>Nephilidae</taxon>
        <taxon>Trichonephila</taxon>
        <taxon>Trichonephila inaurata</taxon>
    </lineage>
</organism>
<protein>
    <submittedName>
        <fullName evidence="2">Palmitoyltransferase ZDHHC15B</fullName>
    </submittedName>
</protein>
<proteinExistence type="predicted"/>
<feature type="transmembrane region" description="Helical" evidence="1">
    <location>
        <begin position="12"/>
        <end position="31"/>
    </location>
</feature>
<gene>
    <name evidence="2" type="primary">zdhhc15b</name>
    <name evidence="2" type="ORF">TNIN_269311</name>
</gene>
<dbReference type="OrthoDB" id="9909019at2759"/>
<dbReference type="EMBL" id="BMAV01015872">
    <property type="protein sequence ID" value="GFY66181.1"/>
    <property type="molecule type" value="Genomic_DNA"/>
</dbReference>
<dbReference type="Proteomes" id="UP000886998">
    <property type="component" value="Unassembled WGS sequence"/>
</dbReference>
<evidence type="ECO:0000313" key="2">
    <source>
        <dbReference type="EMBL" id="GFY66181.1"/>
    </source>
</evidence>
<keyword evidence="1" id="KW-1133">Transmembrane helix</keyword>
<name>A0A8X6Y7S8_9ARAC</name>
<keyword evidence="1" id="KW-0472">Membrane</keyword>
<dbReference type="AlphaFoldDB" id="A0A8X6Y7S8"/>
<keyword evidence="1" id="KW-0812">Transmembrane</keyword>
<evidence type="ECO:0000313" key="3">
    <source>
        <dbReference type="Proteomes" id="UP000886998"/>
    </source>
</evidence>
<comment type="caution">
    <text evidence="2">The sequence shown here is derived from an EMBL/GenBank/DDBJ whole genome shotgun (WGS) entry which is preliminary data.</text>
</comment>
<reference evidence="2" key="1">
    <citation type="submission" date="2020-08" db="EMBL/GenBank/DDBJ databases">
        <title>Multicomponent nature underlies the extraordinary mechanical properties of spider dragline silk.</title>
        <authorList>
            <person name="Kono N."/>
            <person name="Nakamura H."/>
            <person name="Mori M."/>
            <person name="Yoshida Y."/>
            <person name="Ohtoshi R."/>
            <person name="Malay A.D."/>
            <person name="Moran D.A.P."/>
            <person name="Tomita M."/>
            <person name="Numata K."/>
            <person name="Arakawa K."/>
        </authorList>
    </citation>
    <scope>NUCLEOTIDE SEQUENCE</scope>
</reference>
<evidence type="ECO:0000256" key="1">
    <source>
        <dbReference type="SAM" id="Phobius"/>
    </source>
</evidence>